<evidence type="ECO:0000313" key="3">
    <source>
        <dbReference type="EMBL" id="MBD7944185.1"/>
    </source>
</evidence>
<proteinExistence type="inferred from homology"/>
<dbReference type="InterPro" id="IPR036291">
    <property type="entry name" value="NAD(P)-bd_dom_sf"/>
</dbReference>
<dbReference type="EMBL" id="JACSQO010000003">
    <property type="protein sequence ID" value="MBD7944185.1"/>
    <property type="molecule type" value="Genomic_DNA"/>
</dbReference>
<accession>A0ABR8R8V7</accession>
<dbReference type="RefSeq" id="WP_144538515.1">
    <property type="nucleotide sequence ID" value="NZ_JACSQO010000003.1"/>
</dbReference>
<evidence type="ECO:0000256" key="1">
    <source>
        <dbReference type="ARBA" id="ARBA00007637"/>
    </source>
</evidence>
<reference evidence="3 4" key="1">
    <citation type="submission" date="2020-08" db="EMBL/GenBank/DDBJ databases">
        <title>A Genomic Blueprint of the Chicken Gut Microbiome.</title>
        <authorList>
            <person name="Gilroy R."/>
            <person name="Ravi A."/>
            <person name="Getino M."/>
            <person name="Pursley I."/>
            <person name="Horton D.L."/>
            <person name="Alikhan N.-F."/>
            <person name="Baker D."/>
            <person name="Gharbi K."/>
            <person name="Hall N."/>
            <person name="Watson M."/>
            <person name="Adriaenssens E.M."/>
            <person name="Foster-Nyarko E."/>
            <person name="Jarju S."/>
            <person name="Secka A."/>
            <person name="Antonio M."/>
            <person name="Oren A."/>
            <person name="Chaudhuri R."/>
            <person name="La Ragione R.M."/>
            <person name="Hildebrand F."/>
            <person name="Pallen M.J."/>
        </authorList>
    </citation>
    <scope>NUCLEOTIDE SEQUENCE [LARGE SCALE GENOMIC DNA]</scope>
    <source>
        <strain evidence="3 4">Sa2BUA9</strain>
    </source>
</reference>
<organism evidence="3 4">
    <name type="scientific">Psychrobacillus faecigallinarum</name>
    <dbReference type="NCBI Taxonomy" id="2762235"/>
    <lineage>
        <taxon>Bacteria</taxon>
        <taxon>Bacillati</taxon>
        <taxon>Bacillota</taxon>
        <taxon>Bacilli</taxon>
        <taxon>Bacillales</taxon>
        <taxon>Bacillaceae</taxon>
        <taxon>Psychrobacillus</taxon>
    </lineage>
</organism>
<dbReference type="InterPro" id="IPR001509">
    <property type="entry name" value="Epimerase_deHydtase"/>
</dbReference>
<dbReference type="Pfam" id="PF01370">
    <property type="entry name" value="Epimerase"/>
    <property type="match status" value="1"/>
</dbReference>
<dbReference type="PANTHER" id="PTHR43000">
    <property type="entry name" value="DTDP-D-GLUCOSE 4,6-DEHYDRATASE-RELATED"/>
    <property type="match status" value="1"/>
</dbReference>
<dbReference type="Gene3D" id="3.40.50.720">
    <property type="entry name" value="NAD(P)-binding Rossmann-like Domain"/>
    <property type="match status" value="1"/>
</dbReference>
<protein>
    <submittedName>
        <fullName evidence="3">NAD-dependent epimerase/dehydratase family protein</fullName>
    </submittedName>
</protein>
<gene>
    <name evidence="3" type="ORF">H9650_08645</name>
</gene>
<comment type="caution">
    <text evidence="3">The sequence shown here is derived from an EMBL/GenBank/DDBJ whole genome shotgun (WGS) entry which is preliminary data.</text>
</comment>
<evidence type="ECO:0000259" key="2">
    <source>
        <dbReference type="Pfam" id="PF01370"/>
    </source>
</evidence>
<dbReference type="Proteomes" id="UP000640786">
    <property type="component" value="Unassembled WGS sequence"/>
</dbReference>
<keyword evidence="4" id="KW-1185">Reference proteome</keyword>
<evidence type="ECO:0000313" key="4">
    <source>
        <dbReference type="Proteomes" id="UP000640786"/>
    </source>
</evidence>
<name>A0ABR8R8V7_9BACI</name>
<sequence>MKVIVTGGAGFIGSHLVDELISRGIEVHVLDNLVSGQLHQVNPEAHMYVVDIRSEEARRIILQVKPEAIFHLAAQADIGRSVQHPNYDADVNIIGTINLLEAARNAKVRKFIFASTSAVYGNSHNALISEADVTIPSSYYGLSKLTAESYIRLYYELYRQSYTILRYANVYGPRQIPKGEGGVVSVFLDRIKKGESLNVHGDGQQTRDFIYVKDVVAANLAAMNSGDQQTLQVSTSQKTSINEILKLLSNKFDVSVKKVFTPPREGDIKHSCLCNKKAADILNWQPHYTIEDGLEEIRAFVSQTEDTLKEMEKYE</sequence>
<feature type="domain" description="NAD-dependent epimerase/dehydratase" evidence="2">
    <location>
        <begin position="3"/>
        <end position="228"/>
    </location>
</feature>
<dbReference type="SUPFAM" id="SSF51735">
    <property type="entry name" value="NAD(P)-binding Rossmann-fold domains"/>
    <property type="match status" value="1"/>
</dbReference>
<comment type="similarity">
    <text evidence="1">Belongs to the NAD(P)-dependent epimerase/dehydratase family.</text>
</comment>